<organism evidence="1 2">
    <name type="scientific">Conyzicola lurida</name>
    <dbReference type="NCBI Taxonomy" id="1172621"/>
    <lineage>
        <taxon>Bacteria</taxon>
        <taxon>Bacillati</taxon>
        <taxon>Actinomycetota</taxon>
        <taxon>Actinomycetes</taxon>
        <taxon>Micrococcales</taxon>
        <taxon>Microbacteriaceae</taxon>
        <taxon>Conyzicola</taxon>
    </lineage>
</organism>
<evidence type="ECO:0000313" key="2">
    <source>
        <dbReference type="Proteomes" id="UP000536685"/>
    </source>
</evidence>
<comment type="caution">
    <text evidence="1">The sequence shown here is derived from an EMBL/GenBank/DDBJ whole genome shotgun (WGS) entry which is preliminary data.</text>
</comment>
<evidence type="ECO:0000313" key="1">
    <source>
        <dbReference type="EMBL" id="MBB5845146.1"/>
    </source>
</evidence>
<dbReference type="RefSeq" id="WP_184239988.1">
    <property type="nucleotide sequence ID" value="NZ_JACHMJ010000001.1"/>
</dbReference>
<accession>A0A841ATZ6</accession>
<keyword evidence="2" id="KW-1185">Reference proteome</keyword>
<reference evidence="1 2" key="1">
    <citation type="submission" date="2020-08" db="EMBL/GenBank/DDBJ databases">
        <title>Sequencing the genomes of 1000 actinobacteria strains.</title>
        <authorList>
            <person name="Klenk H.-P."/>
        </authorList>
    </citation>
    <scope>NUCLEOTIDE SEQUENCE [LARGE SCALE GENOMIC DNA]</scope>
    <source>
        <strain evidence="1 2">DSM 105784</strain>
    </source>
</reference>
<gene>
    <name evidence="1" type="ORF">HD599_003469</name>
</gene>
<dbReference type="EMBL" id="JACHMJ010000001">
    <property type="protein sequence ID" value="MBB5845146.1"/>
    <property type="molecule type" value="Genomic_DNA"/>
</dbReference>
<name>A0A841ATZ6_9MICO</name>
<dbReference type="Proteomes" id="UP000536685">
    <property type="component" value="Unassembled WGS sequence"/>
</dbReference>
<sequence length="75" mass="8117">MSITSHTSKKSATTVDIAWTVEQAGLWVARRNGDFVGMVEARWGAGFAATTRLAKTLGTFATIEEAERALEESLD</sequence>
<proteinExistence type="predicted"/>
<protein>
    <submittedName>
        <fullName evidence="1">Uncharacterized protein</fullName>
    </submittedName>
</protein>
<dbReference type="AlphaFoldDB" id="A0A841ATZ6"/>